<dbReference type="CDD" id="cd16393">
    <property type="entry name" value="SPO0J_N"/>
    <property type="match status" value="1"/>
</dbReference>
<dbReference type="InterPro" id="IPR057240">
    <property type="entry name" value="ParB_dimer_C"/>
</dbReference>
<proteinExistence type="inferred from homology"/>
<protein>
    <submittedName>
        <fullName evidence="5">ParB family chromosome partitioning protein</fullName>
    </submittedName>
</protein>
<dbReference type="SUPFAM" id="SSF110849">
    <property type="entry name" value="ParB/Sulfiredoxin"/>
    <property type="match status" value="1"/>
</dbReference>
<dbReference type="InterPro" id="IPR036086">
    <property type="entry name" value="ParB/Sulfiredoxin_sf"/>
</dbReference>
<dbReference type="InterPro" id="IPR041468">
    <property type="entry name" value="HTH_ParB/Spo0J"/>
</dbReference>
<dbReference type="Proteomes" id="UP001239167">
    <property type="component" value="Unassembled WGS sequence"/>
</dbReference>
<dbReference type="SMART" id="SM00470">
    <property type="entry name" value="ParB"/>
    <property type="match status" value="1"/>
</dbReference>
<evidence type="ECO:0000256" key="3">
    <source>
        <dbReference type="ARBA" id="ARBA00023125"/>
    </source>
</evidence>
<dbReference type="PANTHER" id="PTHR33375:SF1">
    <property type="entry name" value="CHROMOSOME-PARTITIONING PROTEIN PARB-RELATED"/>
    <property type="match status" value="1"/>
</dbReference>
<evidence type="ECO:0000313" key="5">
    <source>
        <dbReference type="EMBL" id="MDQ0203334.1"/>
    </source>
</evidence>
<sequence>MPKNTHTGLGRGLGALLNNIEIDSKEKIEQINTNDIRTNPFQPRSNFDEKSITELAQSIEKCGILQPVLLRKISEGYQLISGERRWRACKKIKLDVIPAIIRDYSDREVAQIALIENLQREDLNAMEEASAYSRLLSETGITQNELSQYIGKSRSHVANFLRLLHLAKPIQLLIMEGNLNMGQAKPLLAIKDEKLQEKTAVYILANELSAREAEDVVKKILQKQTDIDGKRKKHFADDVFIADIEEKLALLLGTKVNIKTGTRKNKIEIEFSSAEDLDRIIDAVMKKDEKKEIAEHEFFI</sequence>
<dbReference type="Pfam" id="PF17762">
    <property type="entry name" value="HTH_ParB"/>
    <property type="match status" value="1"/>
</dbReference>
<name>A0ABT9Y6J0_9FIRM</name>
<dbReference type="Gene3D" id="3.90.1530.30">
    <property type="match status" value="1"/>
</dbReference>
<keyword evidence="3" id="KW-0238">DNA-binding</keyword>
<dbReference type="EMBL" id="JAUSUE010000005">
    <property type="protein sequence ID" value="MDQ0203334.1"/>
    <property type="molecule type" value="Genomic_DNA"/>
</dbReference>
<dbReference type="Pfam" id="PF02195">
    <property type="entry name" value="ParB_N"/>
    <property type="match status" value="1"/>
</dbReference>
<evidence type="ECO:0000259" key="4">
    <source>
        <dbReference type="SMART" id="SM00470"/>
    </source>
</evidence>
<evidence type="ECO:0000256" key="1">
    <source>
        <dbReference type="ARBA" id="ARBA00006295"/>
    </source>
</evidence>
<dbReference type="InterPro" id="IPR003115">
    <property type="entry name" value="ParB_N"/>
</dbReference>
<gene>
    <name evidence="5" type="ORF">J2S01_001050</name>
</gene>
<comment type="caution">
    <text evidence="5">The sequence shown here is derived from an EMBL/GenBank/DDBJ whole genome shotgun (WGS) entry which is preliminary data.</text>
</comment>
<evidence type="ECO:0000313" key="6">
    <source>
        <dbReference type="Proteomes" id="UP001239167"/>
    </source>
</evidence>
<dbReference type="Gene3D" id="1.10.10.2830">
    <property type="match status" value="1"/>
</dbReference>
<organism evidence="5 6">
    <name type="scientific">Pectinatus haikarae</name>
    <dbReference type="NCBI Taxonomy" id="349096"/>
    <lineage>
        <taxon>Bacteria</taxon>
        <taxon>Bacillati</taxon>
        <taxon>Bacillota</taxon>
        <taxon>Negativicutes</taxon>
        <taxon>Selenomonadales</taxon>
        <taxon>Selenomonadaceae</taxon>
        <taxon>Pectinatus</taxon>
    </lineage>
</organism>
<dbReference type="PANTHER" id="PTHR33375">
    <property type="entry name" value="CHROMOSOME-PARTITIONING PROTEIN PARB-RELATED"/>
    <property type="match status" value="1"/>
</dbReference>
<dbReference type="InterPro" id="IPR004437">
    <property type="entry name" value="ParB/RepB/Spo0J"/>
</dbReference>
<evidence type="ECO:0000256" key="2">
    <source>
        <dbReference type="ARBA" id="ARBA00022829"/>
    </source>
</evidence>
<feature type="domain" description="ParB-like N-terminal" evidence="4">
    <location>
        <begin position="29"/>
        <end position="118"/>
    </location>
</feature>
<accession>A0ABT9Y6J0</accession>
<keyword evidence="6" id="KW-1185">Reference proteome</keyword>
<dbReference type="SUPFAM" id="SSF109709">
    <property type="entry name" value="KorB DNA-binding domain-like"/>
    <property type="match status" value="1"/>
</dbReference>
<dbReference type="RefSeq" id="WP_307223362.1">
    <property type="nucleotide sequence ID" value="NZ_CP116940.1"/>
</dbReference>
<comment type="similarity">
    <text evidence="1">Belongs to the ParB family.</text>
</comment>
<keyword evidence="2" id="KW-0159">Chromosome partition</keyword>
<dbReference type="NCBIfam" id="TIGR00180">
    <property type="entry name" value="parB_part"/>
    <property type="match status" value="1"/>
</dbReference>
<reference evidence="5 6" key="1">
    <citation type="submission" date="2023-07" db="EMBL/GenBank/DDBJ databases">
        <title>Genomic Encyclopedia of Type Strains, Phase IV (KMG-IV): sequencing the most valuable type-strain genomes for metagenomic binning, comparative biology and taxonomic classification.</title>
        <authorList>
            <person name="Goeker M."/>
        </authorList>
    </citation>
    <scope>NUCLEOTIDE SEQUENCE [LARGE SCALE GENOMIC DNA]</scope>
    <source>
        <strain evidence="5 6">DSM 16980</strain>
    </source>
</reference>
<dbReference type="Pfam" id="PF23552">
    <property type="entry name" value="ParB_C"/>
    <property type="match status" value="1"/>
</dbReference>
<dbReference type="InterPro" id="IPR050336">
    <property type="entry name" value="Chromosome_partition/occlusion"/>
</dbReference>